<proteinExistence type="predicted"/>
<dbReference type="AlphaFoldDB" id="A0A3G6TEV7"/>
<name>A0A3G6TEV7_9FLAO</name>
<organism evidence="1 2">
    <name type="scientific">Chryseobacterium bernardetii</name>
    <dbReference type="NCBI Taxonomy" id="1241978"/>
    <lineage>
        <taxon>Bacteria</taxon>
        <taxon>Pseudomonadati</taxon>
        <taxon>Bacteroidota</taxon>
        <taxon>Flavobacteriia</taxon>
        <taxon>Flavobacteriales</taxon>
        <taxon>Weeksellaceae</taxon>
        <taxon>Chryseobacterium group</taxon>
        <taxon>Chryseobacterium</taxon>
    </lineage>
</organism>
<dbReference type="PROSITE" id="PS51257">
    <property type="entry name" value="PROKAR_LIPOPROTEIN"/>
    <property type="match status" value="1"/>
</dbReference>
<evidence type="ECO:0000313" key="2">
    <source>
        <dbReference type="Proteomes" id="UP000271193"/>
    </source>
</evidence>
<evidence type="ECO:0000313" key="1">
    <source>
        <dbReference type="EMBL" id="AZB27785.1"/>
    </source>
</evidence>
<dbReference type="KEGG" id="cben:EG339_22880"/>
<dbReference type="GeneID" id="99067649"/>
<protein>
    <recommendedName>
        <fullName evidence="3">Lipoprotein</fullName>
    </recommendedName>
</protein>
<dbReference type="RefSeq" id="WP_123872278.1">
    <property type="nucleotide sequence ID" value="NZ_CP033932.1"/>
</dbReference>
<sequence>MLHKIILFSLGIFALTGCDAQKKAKADLKTTEMATNTKSDEQKNDLIYLSEGENKFLLDYKMNITFKGITEDSRCPEGVNCIWAGAALAQIEVMGTSTRPVLLNLASMDFPSKNYHQSAEFNGYTITLQEVTPYPKAGGAEELKGKYKIGVSIKSNRATSNTTKKSASSLWK</sequence>
<evidence type="ECO:0008006" key="3">
    <source>
        <dbReference type="Google" id="ProtNLM"/>
    </source>
</evidence>
<gene>
    <name evidence="1" type="ORF">EG339_22880</name>
</gene>
<reference evidence="2" key="1">
    <citation type="submission" date="2018-11" db="EMBL/GenBank/DDBJ databases">
        <title>Proposal to divide the Flavobacteriaceae and reorganize its genera based on Amino Acid Identity values calculated from whole genome sequences.</title>
        <authorList>
            <person name="Nicholson A.C."/>
            <person name="Gulvik C.A."/>
            <person name="Whitney A.M."/>
            <person name="Humrighouse B.W."/>
            <person name="Bell M."/>
            <person name="Holmes B."/>
            <person name="Steigerwalt A.G."/>
            <person name="Villarma A."/>
            <person name="Sheth M."/>
            <person name="Batra D."/>
            <person name="Pryor J."/>
            <person name="Bernardet J.-F."/>
            <person name="Hugo C."/>
            <person name="Kampfer P."/>
            <person name="Newman J."/>
            <person name="McQuiston J.R."/>
        </authorList>
    </citation>
    <scope>NUCLEOTIDE SEQUENCE [LARGE SCALE GENOMIC DNA]</scope>
    <source>
        <strain evidence="2">G0229</strain>
    </source>
</reference>
<accession>A0A3G6TEV7</accession>
<keyword evidence="2" id="KW-1185">Reference proteome</keyword>
<dbReference type="Proteomes" id="UP000271193">
    <property type="component" value="Chromosome"/>
</dbReference>
<dbReference type="EMBL" id="CP033932">
    <property type="protein sequence ID" value="AZB27785.1"/>
    <property type="molecule type" value="Genomic_DNA"/>
</dbReference>